<reference evidence="2 3" key="1">
    <citation type="submission" date="2019-10" db="EMBL/GenBank/DDBJ databases">
        <title>Streptomyces tenebrisbrunneis sp.nov., an endogenous actinomycete isolated from of Lycium ruthenicum.</title>
        <authorList>
            <person name="Ma L."/>
        </authorList>
    </citation>
    <scope>NUCLEOTIDE SEQUENCE [LARGE SCALE GENOMIC DNA]</scope>
    <source>
        <strain evidence="2 3">TRM 66187</strain>
    </source>
</reference>
<name>A0ABQ7F8C9_9ACTN</name>
<accession>A0ABQ7F8C9</accession>
<keyword evidence="1" id="KW-0732">Signal</keyword>
<keyword evidence="3" id="KW-1185">Reference proteome</keyword>
<dbReference type="EMBL" id="WHPN01000429">
    <property type="protein sequence ID" value="KAF4405121.1"/>
    <property type="molecule type" value="Genomic_DNA"/>
</dbReference>
<evidence type="ECO:0000313" key="3">
    <source>
        <dbReference type="Proteomes" id="UP000621266"/>
    </source>
</evidence>
<proteinExistence type="predicted"/>
<evidence type="ECO:0008006" key="4">
    <source>
        <dbReference type="Google" id="ProtNLM"/>
    </source>
</evidence>
<organism evidence="2 3">
    <name type="scientific">Streptomyces lycii</name>
    <dbReference type="NCBI Taxonomy" id="2654337"/>
    <lineage>
        <taxon>Bacteria</taxon>
        <taxon>Bacillati</taxon>
        <taxon>Actinomycetota</taxon>
        <taxon>Actinomycetes</taxon>
        <taxon>Kitasatosporales</taxon>
        <taxon>Streptomycetaceae</taxon>
        <taxon>Streptomyces</taxon>
    </lineage>
</organism>
<feature type="chain" id="PRO_5045159902" description="SH3 domain-containing protein" evidence="1">
    <location>
        <begin position="28"/>
        <end position="158"/>
    </location>
</feature>
<comment type="caution">
    <text evidence="2">The sequence shown here is derived from an EMBL/GenBank/DDBJ whole genome shotgun (WGS) entry which is preliminary data.</text>
</comment>
<feature type="signal peptide" evidence="1">
    <location>
        <begin position="1"/>
        <end position="27"/>
    </location>
</feature>
<evidence type="ECO:0000313" key="2">
    <source>
        <dbReference type="EMBL" id="KAF4405121.1"/>
    </source>
</evidence>
<evidence type="ECO:0000256" key="1">
    <source>
        <dbReference type="SAM" id="SignalP"/>
    </source>
</evidence>
<protein>
    <recommendedName>
        <fullName evidence="4">SH3 domain-containing protein</fullName>
    </recommendedName>
</protein>
<dbReference type="Proteomes" id="UP000621266">
    <property type="component" value="Unassembled WGS sequence"/>
</dbReference>
<dbReference type="RefSeq" id="WP_098753289.1">
    <property type="nucleotide sequence ID" value="NZ_WHPN01000429.1"/>
</dbReference>
<gene>
    <name evidence="2" type="ORF">GCU69_32290</name>
</gene>
<sequence>MRVRALLAAALAATALTAGGVAGTANAASGAASDAVSGAAADATAPAAPATASAKAVTSGPVKAAASFTVWATDVNMRDNPGDPARCDSHPSVANCPVVAGQLQPGDRFEAACQKQGEPVGGNPWWVYASIGDSRGFVASHYVDVAEDQLPGVPVCGA</sequence>